<reference evidence="5" key="1">
    <citation type="journal article" date="2013" name="Science">
        <title>The Amborella genome and the evolution of flowering plants.</title>
        <authorList>
            <consortium name="Amborella Genome Project"/>
        </authorList>
    </citation>
    <scope>NUCLEOTIDE SEQUENCE [LARGE SCALE GENOMIC DNA]</scope>
</reference>
<evidence type="ECO:0000256" key="3">
    <source>
        <dbReference type="ARBA" id="ARBA00022946"/>
    </source>
</evidence>
<protein>
    <submittedName>
        <fullName evidence="4">Uncharacterized protein</fullName>
    </submittedName>
</protein>
<keyword evidence="2" id="KW-0805">Transcription regulation</keyword>
<dbReference type="PANTHER" id="PTHR13068:SF173">
    <property type="entry name" value="EMB|CAB62602.1"/>
    <property type="match status" value="1"/>
</dbReference>
<name>W1NEJ7_AMBTC</name>
<organism evidence="4 5">
    <name type="scientific">Amborella trichopoda</name>
    <dbReference type="NCBI Taxonomy" id="13333"/>
    <lineage>
        <taxon>Eukaryota</taxon>
        <taxon>Viridiplantae</taxon>
        <taxon>Streptophyta</taxon>
        <taxon>Embryophyta</taxon>
        <taxon>Tracheophyta</taxon>
        <taxon>Spermatophyta</taxon>
        <taxon>Magnoliopsida</taxon>
        <taxon>Amborellales</taxon>
        <taxon>Amborellaceae</taxon>
        <taxon>Amborella</taxon>
    </lineage>
</organism>
<gene>
    <name evidence="4" type="ORF">AMTR_s00010p00181420</name>
</gene>
<dbReference type="Pfam" id="PF02536">
    <property type="entry name" value="mTERF"/>
    <property type="match status" value="2"/>
</dbReference>
<evidence type="ECO:0000313" key="5">
    <source>
        <dbReference type="Proteomes" id="UP000017836"/>
    </source>
</evidence>
<dbReference type="Proteomes" id="UP000017836">
    <property type="component" value="Unassembled WGS sequence"/>
</dbReference>
<dbReference type="GO" id="GO:0006353">
    <property type="term" value="P:DNA-templated transcription termination"/>
    <property type="evidence" value="ECO:0007669"/>
    <property type="project" value="UniProtKB-KW"/>
</dbReference>
<keyword evidence="5" id="KW-1185">Reference proteome</keyword>
<dbReference type="EMBL" id="KI397513">
    <property type="protein sequence ID" value="ERM94177.1"/>
    <property type="molecule type" value="Genomic_DNA"/>
</dbReference>
<dbReference type="GO" id="GO:0009658">
    <property type="term" value="P:chloroplast organization"/>
    <property type="evidence" value="ECO:0000318"/>
    <property type="project" value="GO_Central"/>
</dbReference>
<dbReference type="SMART" id="SM00733">
    <property type="entry name" value="Mterf"/>
    <property type="match status" value="7"/>
</dbReference>
<dbReference type="eggNOG" id="KOG1267">
    <property type="taxonomic scope" value="Eukaryota"/>
</dbReference>
<proteinExistence type="inferred from homology"/>
<dbReference type="InterPro" id="IPR003690">
    <property type="entry name" value="MTERF"/>
</dbReference>
<evidence type="ECO:0000256" key="1">
    <source>
        <dbReference type="ARBA" id="ARBA00007692"/>
    </source>
</evidence>
<dbReference type="Gene3D" id="1.25.70.10">
    <property type="entry name" value="Transcription termination factor 3, mitochondrial"/>
    <property type="match status" value="2"/>
</dbReference>
<keyword evidence="3" id="KW-0809">Transit peptide</keyword>
<evidence type="ECO:0000313" key="4">
    <source>
        <dbReference type="EMBL" id="ERM94177.1"/>
    </source>
</evidence>
<evidence type="ECO:0000256" key="2">
    <source>
        <dbReference type="ARBA" id="ARBA00022472"/>
    </source>
</evidence>
<keyword evidence="2" id="KW-0804">Transcription</keyword>
<comment type="similarity">
    <text evidence="1">Belongs to the mTERF family.</text>
</comment>
<dbReference type="InterPro" id="IPR038538">
    <property type="entry name" value="MTERF_sf"/>
</dbReference>
<dbReference type="AlphaFoldDB" id="W1NEJ7"/>
<accession>W1NEJ7</accession>
<dbReference type="PANTHER" id="PTHR13068">
    <property type="entry name" value="CGI-12 PROTEIN-RELATED"/>
    <property type="match status" value="1"/>
</dbReference>
<keyword evidence="2" id="KW-0806">Transcription termination</keyword>
<dbReference type="OrthoDB" id="637682at2759"/>
<dbReference type="FunFam" id="1.25.70.10:FF:000001">
    <property type="entry name" value="Mitochondrial transcription termination factor-like"/>
    <property type="match status" value="1"/>
</dbReference>
<dbReference type="OMA" id="IQDRPTI"/>
<dbReference type="Gramene" id="ERM94177">
    <property type="protein sequence ID" value="ERM94177"/>
    <property type="gene ID" value="AMTR_s00010p00181420"/>
</dbReference>
<dbReference type="GO" id="GO:0009507">
    <property type="term" value="C:chloroplast"/>
    <property type="evidence" value="ECO:0000318"/>
    <property type="project" value="GO_Central"/>
</dbReference>
<dbReference type="GO" id="GO:0003676">
    <property type="term" value="F:nucleic acid binding"/>
    <property type="evidence" value="ECO:0007669"/>
    <property type="project" value="InterPro"/>
</dbReference>
<dbReference type="HOGENOM" id="CLU_034145_1_3_1"/>
<sequence>MNLHKKLALFHFLKLSNIHISTCIVTLNSFAPFSSNLTKRETALPFPLADYLIKKHGFSKDSILPVCAQLGHVRSHKEADATVSYFKECGFSQTQIEEMLKRSPRVLRASVDKTLKRKLKIFQDLGLSGARLTNLISNDPGILWRGEERLCHLIEFLKLVLETDDNVYRAIKHSGWLLKTDLKKTLLPLTNYMQSCGISLSQIAKLIMKFPRVLVLNPDLVKSVIQRVDEYGFSRDASLYVHAIGVMSSLTKEKWEEKIKLFQSFGWTEKDVITAFKKAPHVLLVSEEKIRCAMEFYLNTLKFDGPYMILHPKLLMFSFEGRVVPRHRVVEHLKSKRLLRKSPSLSTVCNLTEKSFLSKFVYEYPDDVEELLIIYRGF</sequence>